<gene>
    <name evidence="1" type="ORF">CSUI_007568</name>
</gene>
<feature type="non-terminal residue" evidence="1">
    <location>
        <position position="1"/>
    </location>
</feature>
<name>A0A2C6KDI8_9APIC</name>
<dbReference type="PANTHER" id="PTHR21148">
    <property type="entry name" value="THIOREDOXIN DOMAIN-CONTAINING PROTEIN 9"/>
    <property type="match status" value="1"/>
</dbReference>
<dbReference type="VEuPathDB" id="ToxoDB:CSUI_007568"/>
<protein>
    <submittedName>
        <fullName evidence="1">Thioredoxin domain-containing protein</fullName>
    </submittedName>
</protein>
<organism evidence="1 2">
    <name type="scientific">Cystoisospora suis</name>
    <dbReference type="NCBI Taxonomy" id="483139"/>
    <lineage>
        <taxon>Eukaryota</taxon>
        <taxon>Sar</taxon>
        <taxon>Alveolata</taxon>
        <taxon>Apicomplexa</taxon>
        <taxon>Conoidasida</taxon>
        <taxon>Coccidia</taxon>
        <taxon>Eucoccidiorida</taxon>
        <taxon>Eimeriorina</taxon>
        <taxon>Sarcocystidae</taxon>
        <taxon>Cystoisospora</taxon>
    </lineage>
</organism>
<dbReference type="OrthoDB" id="10257948at2759"/>
<dbReference type="AlphaFoldDB" id="A0A2C6KDI8"/>
<dbReference type="RefSeq" id="XP_067920316.1">
    <property type="nucleotide sequence ID" value="XM_068067713.1"/>
</dbReference>
<keyword evidence="2" id="KW-1185">Reference proteome</keyword>
<dbReference type="InterPro" id="IPR036249">
    <property type="entry name" value="Thioredoxin-like_sf"/>
</dbReference>
<dbReference type="Gene3D" id="3.40.30.10">
    <property type="entry name" value="Glutaredoxin"/>
    <property type="match status" value="1"/>
</dbReference>
<evidence type="ECO:0000313" key="2">
    <source>
        <dbReference type="Proteomes" id="UP000221165"/>
    </source>
</evidence>
<comment type="caution">
    <text evidence="1">The sequence shown here is derived from an EMBL/GenBank/DDBJ whole genome shotgun (WGS) entry which is preliminary data.</text>
</comment>
<dbReference type="GeneID" id="94430924"/>
<dbReference type="Proteomes" id="UP000221165">
    <property type="component" value="Unassembled WGS sequence"/>
</dbReference>
<accession>A0A2C6KDI8</accession>
<sequence length="92" mass="10003">LSSFFLSPCGSRLNAEKAPFFTSKLNIRCLPSVVLFKNGVAVYTLVGFQALGGVDDFPTSRLEKLLLKHRVATKLPGRELSDNEGGSSEDDE</sequence>
<dbReference type="EMBL" id="MIGC01004020">
    <property type="protein sequence ID" value="PHJ18610.1"/>
    <property type="molecule type" value="Genomic_DNA"/>
</dbReference>
<evidence type="ECO:0000313" key="1">
    <source>
        <dbReference type="EMBL" id="PHJ18610.1"/>
    </source>
</evidence>
<reference evidence="1 2" key="1">
    <citation type="journal article" date="2017" name="Int. J. Parasitol.">
        <title>The genome of the protozoan parasite Cystoisospora suis and a reverse vaccinology approach to identify vaccine candidates.</title>
        <authorList>
            <person name="Palmieri N."/>
            <person name="Shrestha A."/>
            <person name="Ruttkowski B."/>
            <person name="Beck T."/>
            <person name="Vogl C."/>
            <person name="Tomley F."/>
            <person name="Blake D.P."/>
            <person name="Joachim A."/>
        </authorList>
    </citation>
    <scope>NUCLEOTIDE SEQUENCE [LARGE SCALE GENOMIC DNA]</scope>
    <source>
        <strain evidence="1 2">Wien I</strain>
    </source>
</reference>
<dbReference type="SUPFAM" id="SSF52833">
    <property type="entry name" value="Thioredoxin-like"/>
    <property type="match status" value="1"/>
</dbReference>
<proteinExistence type="predicted"/>